<proteinExistence type="predicted"/>
<dbReference type="InterPro" id="IPR007627">
    <property type="entry name" value="RNA_pol_sigma70_r2"/>
</dbReference>
<keyword evidence="2" id="KW-0731">Sigma factor</keyword>
<evidence type="ECO:0000256" key="4">
    <source>
        <dbReference type="ARBA" id="ARBA00023163"/>
    </source>
</evidence>
<dbReference type="PANTHER" id="PTHR43133">
    <property type="entry name" value="RNA POLYMERASE ECF-TYPE SIGMA FACTO"/>
    <property type="match status" value="1"/>
</dbReference>
<comment type="caution">
    <text evidence="6">The sequence shown here is derived from an EMBL/GenBank/DDBJ whole genome shotgun (WGS) entry which is preliminary data.</text>
</comment>
<feature type="domain" description="RNA polymerase sigma-70 region 2" evidence="5">
    <location>
        <begin position="3"/>
        <end position="60"/>
    </location>
</feature>
<accession>A0A225EAK9</accession>
<keyword evidence="3" id="KW-0238">DNA-binding</keyword>
<organism evidence="6 7">
    <name type="scientific">Fimbriiglobus ruber</name>
    <dbReference type="NCBI Taxonomy" id="1908690"/>
    <lineage>
        <taxon>Bacteria</taxon>
        <taxon>Pseudomonadati</taxon>
        <taxon>Planctomycetota</taxon>
        <taxon>Planctomycetia</taxon>
        <taxon>Gemmatales</taxon>
        <taxon>Gemmataceae</taxon>
        <taxon>Fimbriiglobus</taxon>
    </lineage>
</organism>
<evidence type="ECO:0000256" key="2">
    <source>
        <dbReference type="ARBA" id="ARBA00023082"/>
    </source>
</evidence>
<gene>
    <name evidence="6" type="ORF">FRUB_00118</name>
</gene>
<evidence type="ECO:0000259" key="5">
    <source>
        <dbReference type="Pfam" id="PF04542"/>
    </source>
</evidence>
<dbReference type="InterPro" id="IPR013325">
    <property type="entry name" value="RNA_pol_sigma_r2"/>
</dbReference>
<dbReference type="PANTHER" id="PTHR43133:SF8">
    <property type="entry name" value="RNA POLYMERASE SIGMA FACTOR HI_1459-RELATED"/>
    <property type="match status" value="1"/>
</dbReference>
<dbReference type="InterPro" id="IPR039425">
    <property type="entry name" value="RNA_pol_sigma-70-like"/>
</dbReference>
<dbReference type="Pfam" id="PF04542">
    <property type="entry name" value="Sigma70_r2"/>
    <property type="match status" value="1"/>
</dbReference>
<keyword evidence="1" id="KW-0805">Transcription regulation</keyword>
<evidence type="ECO:0000256" key="1">
    <source>
        <dbReference type="ARBA" id="ARBA00023015"/>
    </source>
</evidence>
<dbReference type="GO" id="GO:0006352">
    <property type="term" value="P:DNA-templated transcription initiation"/>
    <property type="evidence" value="ECO:0007669"/>
    <property type="project" value="InterPro"/>
</dbReference>
<evidence type="ECO:0000313" key="7">
    <source>
        <dbReference type="Proteomes" id="UP000214646"/>
    </source>
</evidence>
<name>A0A225EAK9_9BACT</name>
<reference evidence="7" key="1">
    <citation type="submission" date="2017-06" db="EMBL/GenBank/DDBJ databases">
        <title>Genome analysis of Fimbriiglobus ruber SP5, the first member of the order Planctomycetales with confirmed chitinolytic capability.</title>
        <authorList>
            <person name="Ravin N.V."/>
            <person name="Rakitin A.L."/>
            <person name="Ivanova A.A."/>
            <person name="Beletsky A.V."/>
            <person name="Kulichevskaya I.S."/>
            <person name="Mardanov A.V."/>
            <person name="Dedysh S.N."/>
        </authorList>
    </citation>
    <scope>NUCLEOTIDE SEQUENCE [LARGE SCALE GENOMIC DNA]</scope>
    <source>
        <strain evidence="7">SP5</strain>
    </source>
</reference>
<dbReference type="Gene3D" id="1.10.1740.10">
    <property type="match status" value="1"/>
</dbReference>
<protein>
    <submittedName>
        <fullName evidence="6">RNA polymerase sigma-70 factor</fullName>
    </submittedName>
</protein>
<keyword evidence="7" id="KW-1185">Reference proteome</keyword>
<dbReference type="GO" id="GO:0003677">
    <property type="term" value="F:DNA binding"/>
    <property type="evidence" value="ECO:0007669"/>
    <property type="project" value="UniProtKB-KW"/>
</dbReference>
<dbReference type="EMBL" id="NIDE01000001">
    <property type="protein sequence ID" value="OWK46419.1"/>
    <property type="molecule type" value="Genomic_DNA"/>
</dbReference>
<dbReference type="GO" id="GO:0016987">
    <property type="term" value="F:sigma factor activity"/>
    <property type="evidence" value="ECO:0007669"/>
    <property type="project" value="UniProtKB-KW"/>
</dbReference>
<evidence type="ECO:0000313" key="6">
    <source>
        <dbReference type="EMBL" id="OWK46419.1"/>
    </source>
</evidence>
<keyword evidence="4" id="KW-0804">Transcription</keyword>
<dbReference type="Proteomes" id="UP000214646">
    <property type="component" value="Unassembled WGS sequence"/>
</dbReference>
<evidence type="ECO:0000256" key="3">
    <source>
        <dbReference type="ARBA" id="ARBA00023125"/>
    </source>
</evidence>
<dbReference type="SUPFAM" id="SSF88946">
    <property type="entry name" value="Sigma2 domain of RNA polymerase sigma factors"/>
    <property type="match status" value="1"/>
</dbReference>
<sequence>MFRCVYHMTGNTHDAEELTQETFLRAMNSWPKFEAGPNPRAWVLRIARNAYTDLYRRKQKVRFVSLPEHPTFAAADATHAAELADESALVRAVLGN</sequence>
<dbReference type="AlphaFoldDB" id="A0A225EAK9"/>